<dbReference type="Pfam" id="PF26237">
    <property type="entry name" value="DUF8054_C"/>
    <property type="match status" value="1"/>
</dbReference>
<evidence type="ECO:0000259" key="3">
    <source>
        <dbReference type="Pfam" id="PF26237"/>
    </source>
</evidence>
<keyword evidence="6" id="KW-1185">Reference proteome</keyword>
<dbReference type="InterPro" id="IPR058675">
    <property type="entry name" value="DUF8054_C"/>
</dbReference>
<accession>A0AAE3G1E6</accession>
<sequence length="286" mass="31006">MSALSSFYERIHQPEYTGENRCLPCTAVNIMIAGALTVAVAIISPLAAVPVVAGSLAAIYVRGYLVPGTPELTKRYLPTAVLELFGKAPEDTETWETIERMEYAKENAINPEEFLIEVGAVEPCMDGMDICLTESFAGNLADRFETYRSTGVSNESLAALFDVSEDDLTIEDRSYPAVTVNRRVQKWPGDAALIADVSTHELLSETTAQWGDVPLSQRLNILKSLRSFHELCPACGGEISIGSTTAESCCHTYEIVAVECGDCTERLLELDPEVIESAPTDSGITA</sequence>
<evidence type="ECO:0000313" key="6">
    <source>
        <dbReference type="Proteomes" id="UP001203207"/>
    </source>
</evidence>
<evidence type="ECO:0000256" key="1">
    <source>
        <dbReference type="SAM" id="Phobius"/>
    </source>
</evidence>
<feature type="transmembrane region" description="Helical" evidence="1">
    <location>
        <begin position="21"/>
        <end position="42"/>
    </location>
</feature>
<dbReference type="RefSeq" id="WP_250586140.1">
    <property type="nucleotide sequence ID" value="NZ_JAKRVX010000011.1"/>
</dbReference>
<comment type="caution">
    <text evidence="5">The sequence shown here is derived from an EMBL/GenBank/DDBJ whole genome shotgun (WGS) entry which is preliminary data.</text>
</comment>
<keyword evidence="1" id="KW-0472">Membrane</keyword>
<proteinExistence type="predicted"/>
<feature type="domain" description="DUF8054" evidence="2">
    <location>
        <begin position="9"/>
        <end position="87"/>
    </location>
</feature>
<dbReference type="InterPro" id="IPR058775">
    <property type="entry name" value="DUF8054_M"/>
</dbReference>
<feature type="domain" description="DUF8054" evidence="4">
    <location>
        <begin position="111"/>
        <end position="227"/>
    </location>
</feature>
<dbReference type="AlphaFoldDB" id="A0AAE3G1E6"/>
<dbReference type="Pfam" id="PF26238">
    <property type="entry name" value="DUF8054_M"/>
    <property type="match status" value="1"/>
</dbReference>
<dbReference type="Proteomes" id="UP001203207">
    <property type="component" value="Unassembled WGS sequence"/>
</dbReference>
<dbReference type="EMBL" id="JAKRVX010000011">
    <property type="protein sequence ID" value="MCL9818435.1"/>
    <property type="molecule type" value="Genomic_DNA"/>
</dbReference>
<reference evidence="5" key="2">
    <citation type="submission" date="2022-02" db="EMBL/GenBank/DDBJ databases">
        <authorList>
            <person name="Elcheninov A.G."/>
            <person name="Sorokin D.Y."/>
            <person name="Kublanov I.V."/>
        </authorList>
    </citation>
    <scope>NUCLEOTIDE SEQUENCE</scope>
    <source>
        <strain evidence="5">AArc-St2</strain>
    </source>
</reference>
<dbReference type="Pfam" id="PF26236">
    <property type="entry name" value="DUF8054_N"/>
    <property type="match status" value="1"/>
</dbReference>
<evidence type="ECO:0000259" key="2">
    <source>
        <dbReference type="Pfam" id="PF26236"/>
    </source>
</evidence>
<keyword evidence="1" id="KW-0812">Transmembrane</keyword>
<dbReference type="InterPro" id="IPR058674">
    <property type="entry name" value="DUF8054_N"/>
</dbReference>
<protein>
    <submittedName>
        <fullName evidence="5">Uncharacterized protein</fullName>
    </submittedName>
</protein>
<name>A0AAE3G1E6_9EURY</name>
<keyword evidence="1" id="KW-1133">Transmembrane helix</keyword>
<reference evidence="5" key="1">
    <citation type="journal article" date="2022" name="Syst. Appl. Microbiol.">
        <title>Natronocalculus amylovorans gen. nov., sp. nov., and Natranaeroarchaeum aerophilus sp. nov., dominant culturable amylolytic natronoarchaea from hypersaline soda lakes in southwestern Siberia.</title>
        <authorList>
            <person name="Sorokin D.Y."/>
            <person name="Elcheninov A.G."/>
            <person name="Khizhniak T.V."/>
            <person name="Koenen M."/>
            <person name="Bale N.J."/>
            <person name="Damste J.S.S."/>
            <person name="Kublanov I.V."/>
        </authorList>
    </citation>
    <scope>NUCLEOTIDE SEQUENCE</scope>
    <source>
        <strain evidence="5">AArc-St2</strain>
    </source>
</reference>
<feature type="domain" description="DUF8054" evidence="3">
    <location>
        <begin position="230"/>
        <end position="269"/>
    </location>
</feature>
<evidence type="ECO:0000259" key="4">
    <source>
        <dbReference type="Pfam" id="PF26238"/>
    </source>
</evidence>
<organism evidence="5 6">
    <name type="scientific">Natronocalculus amylovorans</name>
    <dbReference type="NCBI Taxonomy" id="2917812"/>
    <lineage>
        <taxon>Archaea</taxon>
        <taxon>Methanobacteriati</taxon>
        <taxon>Methanobacteriota</taxon>
        <taxon>Stenosarchaea group</taxon>
        <taxon>Halobacteria</taxon>
        <taxon>Halobacteriales</taxon>
        <taxon>Haloferacaceae</taxon>
        <taxon>Natronocalculus</taxon>
    </lineage>
</organism>
<evidence type="ECO:0000313" key="5">
    <source>
        <dbReference type="EMBL" id="MCL9818435.1"/>
    </source>
</evidence>
<gene>
    <name evidence="5" type="ORF">AArcSt2_15965</name>
</gene>